<gene>
    <name evidence="1" type="ORF">OUZ56_030599</name>
</gene>
<reference evidence="1 2" key="1">
    <citation type="journal article" date="2023" name="Nucleic Acids Res.">
        <title>The hologenome of Daphnia magna reveals possible DNA methylation and microbiome-mediated evolution of the host genome.</title>
        <authorList>
            <person name="Chaturvedi A."/>
            <person name="Li X."/>
            <person name="Dhandapani V."/>
            <person name="Marshall H."/>
            <person name="Kissane S."/>
            <person name="Cuenca-Cambronero M."/>
            <person name="Asole G."/>
            <person name="Calvet F."/>
            <person name="Ruiz-Romero M."/>
            <person name="Marangio P."/>
            <person name="Guigo R."/>
            <person name="Rago D."/>
            <person name="Mirbahai L."/>
            <person name="Eastwood N."/>
            <person name="Colbourne J.K."/>
            <person name="Zhou J."/>
            <person name="Mallon E."/>
            <person name="Orsini L."/>
        </authorList>
    </citation>
    <scope>NUCLEOTIDE SEQUENCE [LARGE SCALE GENOMIC DNA]</scope>
    <source>
        <strain evidence="1">LRV0_1</strain>
    </source>
</reference>
<comment type="caution">
    <text evidence="1">The sequence shown here is derived from an EMBL/GenBank/DDBJ whole genome shotgun (WGS) entry which is preliminary data.</text>
</comment>
<sequence length="208" mass="24115">MAVNCRAMPAMENRLRMWDLQSDRLLIRTEQFNCTLLLLQNEKMDFKGDIMEVRLNMHVFKVRASNFSVDRGVCLIVAVSITKGLSIVVVSWENKFKFNLQSSLFINRNAYESCVQEIEWCHENHPSKFTRINIILKNFPDIEEDIPRVSTLADRRGFDVRATFTTCRNLSRTYSGTTEKVKSRKPFDQSYLMVVSQGDGVVMEAMQL</sequence>
<keyword evidence="2" id="KW-1185">Reference proteome</keyword>
<dbReference type="EMBL" id="JAOYFB010000005">
    <property type="protein sequence ID" value="KAK4015625.1"/>
    <property type="molecule type" value="Genomic_DNA"/>
</dbReference>
<proteinExistence type="predicted"/>
<evidence type="ECO:0000313" key="2">
    <source>
        <dbReference type="Proteomes" id="UP001234178"/>
    </source>
</evidence>
<dbReference type="Proteomes" id="UP001234178">
    <property type="component" value="Unassembled WGS sequence"/>
</dbReference>
<evidence type="ECO:0008006" key="3">
    <source>
        <dbReference type="Google" id="ProtNLM"/>
    </source>
</evidence>
<name>A0ABQ9ZSP5_9CRUS</name>
<accession>A0ABQ9ZSP5</accession>
<evidence type="ECO:0000313" key="1">
    <source>
        <dbReference type="EMBL" id="KAK4015625.1"/>
    </source>
</evidence>
<organism evidence="1 2">
    <name type="scientific">Daphnia magna</name>
    <dbReference type="NCBI Taxonomy" id="35525"/>
    <lineage>
        <taxon>Eukaryota</taxon>
        <taxon>Metazoa</taxon>
        <taxon>Ecdysozoa</taxon>
        <taxon>Arthropoda</taxon>
        <taxon>Crustacea</taxon>
        <taxon>Branchiopoda</taxon>
        <taxon>Diplostraca</taxon>
        <taxon>Cladocera</taxon>
        <taxon>Anomopoda</taxon>
        <taxon>Daphniidae</taxon>
        <taxon>Daphnia</taxon>
    </lineage>
</organism>
<protein>
    <recommendedName>
        <fullName evidence="3">GMP synthase</fullName>
    </recommendedName>
</protein>